<dbReference type="InterPro" id="IPR035969">
    <property type="entry name" value="Rab-GAP_TBC_sf"/>
</dbReference>
<dbReference type="InterPro" id="IPR000195">
    <property type="entry name" value="Rab-GAP-TBC_dom"/>
</dbReference>
<dbReference type="AlphaFoldDB" id="A0A2G9RM69"/>
<sequence>MRSEGTAYPLHSFKTLCCSHDSCVHAARPFKLLQPVNLERRVGEDGSLYSSDHATEGLHFKFFALVTIYPQDSLQGYKAQNKFLNKEILELSALRRNSERREQELESKYATLEAKMCQIESKYLVLLQEMKTPVCSDVEGPSREVVNQLLEDALKVETAEHTEHTFIRPHAMSKYDIYGFQILPEDEDDEERLVAKVRALDIKSLSLSDNQEISTVVKWENYFANMVNREMVRSPELKNLVRNGIPHQHRSKMWKLFVNQHIKKLKDEVGPDYFETLLRNALEKQNPASKQIELDLMRTLPNNKHYTSSTSEGIQKLRNVLLAYSWRNPDIGYCQGLNR</sequence>
<dbReference type="Gene3D" id="1.10.10.750">
    <property type="entry name" value="Ypt/Rab-GAP domain of gyp1p, domain 1"/>
    <property type="match status" value="1"/>
</dbReference>
<dbReference type="Pfam" id="PF00566">
    <property type="entry name" value="RabGAP-TBC"/>
    <property type="match status" value="1"/>
</dbReference>
<proteinExistence type="predicted"/>
<dbReference type="PANTHER" id="PTHR47219">
    <property type="entry name" value="RAB GTPASE-ACTIVATING PROTEIN 1-LIKE"/>
    <property type="match status" value="1"/>
</dbReference>
<reference evidence="4" key="1">
    <citation type="journal article" date="2017" name="Nat. Commun.">
        <title>The North American bullfrog draft genome provides insight into hormonal regulation of long noncoding RNA.</title>
        <authorList>
            <person name="Hammond S.A."/>
            <person name="Warren R.L."/>
            <person name="Vandervalk B.P."/>
            <person name="Kucuk E."/>
            <person name="Khan H."/>
            <person name="Gibb E.A."/>
            <person name="Pandoh P."/>
            <person name="Kirk H."/>
            <person name="Zhao Y."/>
            <person name="Jones M."/>
            <person name="Mungall A.J."/>
            <person name="Coope R."/>
            <person name="Pleasance S."/>
            <person name="Moore R.A."/>
            <person name="Holt R.A."/>
            <person name="Round J.M."/>
            <person name="Ohora S."/>
            <person name="Walle B.V."/>
            <person name="Veldhoen N."/>
            <person name="Helbing C.C."/>
            <person name="Birol I."/>
        </authorList>
    </citation>
    <scope>NUCLEOTIDE SEQUENCE [LARGE SCALE GENOMIC DNA]</scope>
</reference>
<dbReference type="GO" id="GO:0031267">
    <property type="term" value="F:small GTPase binding"/>
    <property type="evidence" value="ECO:0007669"/>
    <property type="project" value="TreeGrafter"/>
</dbReference>
<accession>A0A2G9RM69</accession>
<dbReference type="Proteomes" id="UP000228934">
    <property type="component" value="Unassembled WGS sequence"/>
</dbReference>
<evidence type="ECO:0000256" key="1">
    <source>
        <dbReference type="SAM" id="Coils"/>
    </source>
</evidence>
<dbReference type="PROSITE" id="PS50086">
    <property type="entry name" value="TBC_RABGAP"/>
    <property type="match status" value="1"/>
</dbReference>
<evidence type="ECO:0000313" key="4">
    <source>
        <dbReference type="Proteomes" id="UP000228934"/>
    </source>
</evidence>
<dbReference type="SUPFAM" id="SSF47923">
    <property type="entry name" value="Ypt/Rab-GAP domain of gyp1p"/>
    <property type="match status" value="1"/>
</dbReference>
<name>A0A2G9RM69_AQUCT</name>
<keyword evidence="4" id="KW-1185">Reference proteome</keyword>
<dbReference type="PANTHER" id="PTHR47219:SF20">
    <property type="entry name" value="TBC1 DOMAIN FAMILY MEMBER 2B"/>
    <property type="match status" value="1"/>
</dbReference>
<dbReference type="EMBL" id="KV935689">
    <property type="protein sequence ID" value="PIO28999.1"/>
    <property type="molecule type" value="Genomic_DNA"/>
</dbReference>
<dbReference type="GO" id="GO:0005096">
    <property type="term" value="F:GTPase activator activity"/>
    <property type="evidence" value="ECO:0007669"/>
    <property type="project" value="TreeGrafter"/>
</dbReference>
<dbReference type="InterPro" id="IPR050302">
    <property type="entry name" value="Rab_GAP_TBC_domain"/>
</dbReference>
<protein>
    <recommendedName>
        <fullName evidence="2">Rab-GAP TBC domain-containing protein</fullName>
    </recommendedName>
</protein>
<feature type="domain" description="Rab-GAP TBC" evidence="2">
    <location>
        <begin position="244"/>
        <end position="339"/>
    </location>
</feature>
<gene>
    <name evidence="3" type="ORF">AB205_0214340</name>
</gene>
<dbReference type="OrthoDB" id="294251at2759"/>
<organism evidence="3 4">
    <name type="scientific">Aquarana catesbeiana</name>
    <name type="common">American bullfrog</name>
    <name type="synonym">Rana catesbeiana</name>
    <dbReference type="NCBI Taxonomy" id="8400"/>
    <lineage>
        <taxon>Eukaryota</taxon>
        <taxon>Metazoa</taxon>
        <taxon>Chordata</taxon>
        <taxon>Craniata</taxon>
        <taxon>Vertebrata</taxon>
        <taxon>Euteleostomi</taxon>
        <taxon>Amphibia</taxon>
        <taxon>Batrachia</taxon>
        <taxon>Anura</taxon>
        <taxon>Neobatrachia</taxon>
        <taxon>Ranoidea</taxon>
        <taxon>Ranidae</taxon>
        <taxon>Aquarana</taxon>
    </lineage>
</organism>
<evidence type="ECO:0000259" key="2">
    <source>
        <dbReference type="PROSITE" id="PS50086"/>
    </source>
</evidence>
<keyword evidence="1" id="KW-0175">Coiled coil</keyword>
<evidence type="ECO:0000313" key="3">
    <source>
        <dbReference type="EMBL" id="PIO28999.1"/>
    </source>
</evidence>
<feature type="coiled-coil region" evidence="1">
    <location>
        <begin position="74"/>
        <end position="115"/>
    </location>
</feature>
<dbReference type="Gene3D" id="1.10.8.270">
    <property type="entry name" value="putative rabgap domain of human tbc1 domain family member 14 like domains"/>
    <property type="match status" value="1"/>
</dbReference>